<proteinExistence type="predicted"/>
<protein>
    <submittedName>
        <fullName evidence="1">Uncharacterized protein</fullName>
    </submittedName>
</protein>
<evidence type="ECO:0000313" key="1">
    <source>
        <dbReference type="EMBL" id="SVE21113.1"/>
    </source>
</evidence>
<organism evidence="1">
    <name type="scientific">marine metagenome</name>
    <dbReference type="NCBI Taxonomy" id="408172"/>
    <lineage>
        <taxon>unclassified sequences</taxon>
        <taxon>metagenomes</taxon>
        <taxon>ecological metagenomes</taxon>
    </lineage>
</organism>
<dbReference type="EMBL" id="UINC01201666">
    <property type="protein sequence ID" value="SVE21113.1"/>
    <property type="molecule type" value="Genomic_DNA"/>
</dbReference>
<feature type="non-terminal residue" evidence="1">
    <location>
        <position position="37"/>
    </location>
</feature>
<reference evidence="1" key="1">
    <citation type="submission" date="2018-05" db="EMBL/GenBank/DDBJ databases">
        <authorList>
            <person name="Lanie J.A."/>
            <person name="Ng W.-L."/>
            <person name="Kazmierczak K.M."/>
            <person name="Andrzejewski T.M."/>
            <person name="Davidsen T.M."/>
            <person name="Wayne K.J."/>
            <person name="Tettelin H."/>
            <person name="Glass J.I."/>
            <person name="Rusch D."/>
            <person name="Podicherti R."/>
            <person name="Tsui H.-C.T."/>
            <person name="Winkler M.E."/>
        </authorList>
    </citation>
    <scope>NUCLEOTIDE SEQUENCE</scope>
</reference>
<gene>
    <name evidence="1" type="ORF">METZ01_LOCUS473967</name>
</gene>
<accession>A0A383BMS9</accession>
<sequence>MVNPTTFTAFVLTGLSTNIHDSQPQKEASAVLVDFDG</sequence>
<dbReference type="AlphaFoldDB" id="A0A383BMS9"/>
<name>A0A383BMS9_9ZZZZ</name>